<protein>
    <recommendedName>
        <fullName evidence="7 8">N5-carboxyaminoimidazole ribonucleotide synthase</fullName>
        <shortName evidence="7 8">N5-CAIR synthase</shortName>
        <ecNumber evidence="7 8">6.3.4.18</ecNumber>
    </recommendedName>
    <alternativeName>
        <fullName evidence="7 8">5-(carboxyamino)imidazole ribonucleotide synthetase</fullName>
    </alternativeName>
</protein>
<reference evidence="11" key="1">
    <citation type="submission" date="2021-05" db="EMBL/GenBank/DDBJ databases">
        <authorList>
            <person name="Pietrasiak N."/>
            <person name="Ward R."/>
            <person name="Stajich J.E."/>
            <person name="Kurbessoian T."/>
        </authorList>
    </citation>
    <scope>NUCLEOTIDE SEQUENCE</scope>
    <source>
        <strain evidence="11">CPER-KK1</strain>
    </source>
</reference>
<dbReference type="InterPro" id="IPR005875">
    <property type="entry name" value="PurK"/>
</dbReference>
<organism evidence="11 12">
    <name type="scientific">Symplocastrum torsivum CPER-KK1</name>
    <dbReference type="NCBI Taxonomy" id="450513"/>
    <lineage>
        <taxon>Bacteria</taxon>
        <taxon>Bacillati</taxon>
        <taxon>Cyanobacteriota</taxon>
        <taxon>Cyanophyceae</taxon>
        <taxon>Oscillatoriophycideae</taxon>
        <taxon>Oscillatoriales</taxon>
        <taxon>Microcoleaceae</taxon>
        <taxon>Symplocastrum</taxon>
    </lineage>
</organism>
<evidence type="ECO:0000313" key="11">
    <source>
        <dbReference type="EMBL" id="MBW4546149.1"/>
    </source>
</evidence>
<evidence type="ECO:0000256" key="3">
    <source>
        <dbReference type="ARBA" id="ARBA00022755"/>
    </source>
</evidence>
<dbReference type="GO" id="GO:0046872">
    <property type="term" value="F:metal ion binding"/>
    <property type="evidence" value="ECO:0007669"/>
    <property type="project" value="InterPro"/>
</dbReference>
<dbReference type="InterPro" id="IPR016185">
    <property type="entry name" value="PreATP-grasp_dom_sf"/>
</dbReference>
<comment type="caution">
    <text evidence="11">The sequence shown here is derived from an EMBL/GenBank/DDBJ whole genome shotgun (WGS) entry which is preliminary data.</text>
</comment>
<evidence type="ECO:0000256" key="1">
    <source>
        <dbReference type="ARBA" id="ARBA00022598"/>
    </source>
</evidence>
<feature type="binding site" evidence="7">
    <location>
        <begin position="302"/>
        <end position="303"/>
    </location>
    <ligand>
        <name>ATP</name>
        <dbReference type="ChEBI" id="CHEBI:30616"/>
    </ligand>
</feature>
<feature type="region of interest" description="Disordered" evidence="9">
    <location>
        <begin position="1"/>
        <end position="22"/>
    </location>
</feature>
<dbReference type="PANTHER" id="PTHR11609">
    <property type="entry name" value="PURINE BIOSYNTHESIS PROTEIN 6/7, PUR6/7"/>
    <property type="match status" value="1"/>
</dbReference>
<dbReference type="SUPFAM" id="SSF56059">
    <property type="entry name" value="Glutathione synthetase ATP-binding domain-like"/>
    <property type="match status" value="1"/>
</dbReference>
<evidence type="ECO:0000256" key="7">
    <source>
        <dbReference type="HAMAP-Rule" id="MF_01928"/>
    </source>
</evidence>
<comment type="similarity">
    <text evidence="7 8">Belongs to the PurK/PurT family.</text>
</comment>
<feature type="binding site" evidence="7">
    <location>
        <position position="131"/>
    </location>
    <ligand>
        <name>ATP</name>
        <dbReference type="ChEBI" id="CHEBI:30616"/>
    </ligand>
</feature>
<keyword evidence="2 7" id="KW-0547">Nucleotide-binding</keyword>
<accession>A0A951UAT6</accession>
<evidence type="ECO:0000313" key="12">
    <source>
        <dbReference type="Proteomes" id="UP000753908"/>
    </source>
</evidence>
<feature type="binding site" evidence="7">
    <location>
        <position position="225"/>
    </location>
    <ligand>
        <name>ATP</name>
        <dbReference type="ChEBI" id="CHEBI:30616"/>
    </ligand>
</feature>
<comment type="catalytic activity">
    <reaction evidence="7 8">
        <text>5-amino-1-(5-phospho-beta-D-ribosyl)imidazole + hydrogencarbonate + ATP = 5-carboxyamino-1-(5-phospho-D-ribosyl)imidazole + ADP + phosphate + 2 H(+)</text>
        <dbReference type="Rhea" id="RHEA:19317"/>
        <dbReference type="ChEBI" id="CHEBI:15378"/>
        <dbReference type="ChEBI" id="CHEBI:17544"/>
        <dbReference type="ChEBI" id="CHEBI:30616"/>
        <dbReference type="ChEBI" id="CHEBI:43474"/>
        <dbReference type="ChEBI" id="CHEBI:58730"/>
        <dbReference type="ChEBI" id="CHEBI:137981"/>
        <dbReference type="ChEBI" id="CHEBI:456216"/>
        <dbReference type="EC" id="6.3.4.18"/>
    </reaction>
</comment>
<dbReference type="EMBL" id="JAHHIF010000021">
    <property type="protein sequence ID" value="MBW4546149.1"/>
    <property type="molecule type" value="Genomic_DNA"/>
</dbReference>
<dbReference type="GO" id="GO:0034028">
    <property type="term" value="F:5-(carboxyamino)imidazole ribonucleotide synthase activity"/>
    <property type="evidence" value="ECO:0007669"/>
    <property type="project" value="UniProtKB-UniRule"/>
</dbReference>
<keyword evidence="3 7" id="KW-0658">Purine biosynthesis</keyword>
<dbReference type="Gene3D" id="3.40.50.20">
    <property type="match status" value="1"/>
</dbReference>
<keyword evidence="5 7" id="KW-0067">ATP-binding</keyword>
<dbReference type="NCBIfam" id="NF004679">
    <property type="entry name" value="PRK06019.1-5"/>
    <property type="match status" value="1"/>
</dbReference>
<dbReference type="EC" id="6.3.4.18" evidence="7 8"/>
<dbReference type="Pfam" id="PF02222">
    <property type="entry name" value="ATP-grasp"/>
    <property type="match status" value="1"/>
</dbReference>
<comment type="caution">
    <text evidence="7">Lacks conserved residue(s) required for the propagation of feature annotation.</text>
</comment>
<dbReference type="GO" id="GO:0005524">
    <property type="term" value="F:ATP binding"/>
    <property type="evidence" value="ECO:0007669"/>
    <property type="project" value="UniProtKB-UniRule"/>
</dbReference>
<evidence type="ECO:0000256" key="5">
    <source>
        <dbReference type="ARBA" id="ARBA00022840"/>
    </source>
</evidence>
<name>A0A951UAT6_9CYAN</name>
<dbReference type="AlphaFoldDB" id="A0A951UAT6"/>
<dbReference type="InterPro" id="IPR011054">
    <property type="entry name" value="Rudment_hybrid_motif"/>
</dbReference>
<feature type="binding site" evidence="7">
    <location>
        <begin position="217"/>
        <end position="220"/>
    </location>
    <ligand>
        <name>ATP</name>
        <dbReference type="ChEBI" id="CHEBI:30616"/>
    </ligand>
</feature>
<dbReference type="InterPro" id="IPR011761">
    <property type="entry name" value="ATP-grasp"/>
</dbReference>
<dbReference type="FunFam" id="3.30.470.20:FF:000037">
    <property type="entry name" value="Phosphoribosylaminoimidazole carboxylase, chloroplastic"/>
    <property type="match status" value="1"/>
</dbReference>
<dbReference type="HAMAP" id="MF_01928">
    <property type="entry name" value="PurK"/>
    <property type="match status" value="1"/>
</dbReference>
<feature type="binding site" evidence="7">
    <location>
        <position position="182"/>
    </location>
    <ligand>
        <name>ATP</name>
        <dbReference type="ChEBI" id="CHEBI:30616"/>
    </ligand>
</feature>
<sequence length="418" mass="45422">MVSKSTPINASPSYQESIQTTRLAESSPSNIKRVGVIGGGQLAWMMAGAAKALGIELIIQTPHPTDPAVAIASDTIFAPIDDATATGEVASRCDVITFENEFINLPALMPLAQQGVCFRPRLEALAPLLDKYDQRCYLEDIGLPQPEFMTLAGDVGNEELVSPASSLAPMNLSELEFPLVLKARRHGYDGQGTFVVKTSTDLQDIWQKLGYAPVLLEKFIPFERELAVIAARSVTGDVLVYPMVETQQEEQVCRRVIVPAQISLSVVEEINAIAQTLLNSLDVVGVFGIELFLTTSGKVLVNEVSPRTHNSGHFTLDACETSQFEQQLRAVTGLPLGSPTLNCAGAVMVNLLGYEHSQSGYLDKRQELASVPGAFVHWYGKTESRPGRKLGHVTVRLDSQQPTEAQAVAKKIESLWYS</sequence>
<dbReference type="Gene3D" id="3.30.1490.20">
    <property type="entry name" value="ATP-grasp fold, A domain"/>
    <property type="match status" value="1"/>
</dbReference>
<dbReference type="PROSITE" id="PS50975">
    <property type="entry name" value="ATP_GRASP"/>
    <property type="match status" value="1"/>
</dbReference>
<keyword evidence="6" id="KW-0456">Lyase</keyword>
<evidence type="ECO:0000256" key="6">
    <source>
        <dbReference type="ARBA" id="ARBA00023239"/>
    </source>
</evidence>
<dbReference type="InterPro" id="IPR013815">
    <property type="entry name" value="ATP_grasp_subdomain_1"/>
</dbReference>
<comment type="function">
    <text evidence="8">Catalyzes the ATP-dependent conversion of 5-aminoimidazole ribonucleotide (AIR) and HCO(3)- to N5-carboxyaminoimidazole ribonucleotide (N5-CAIR).</text>
</comment>
<feature type="domain" description="ATP-grasp" evidence="10">
    <location>
        <begin position="135"/>
        <end position="332"/>
    </location>
</feature>
<dbReference type="Proteomes" id="UP000753908">
    <property type="component" value="Unassembled WGS sequence"/>
</dbReference>
<evidence type="ECO:0000256" key="4">
    <source>
        <dbReference type="ARBA" id="ARBA00022793"/>
    </source>
</evidence>
<dbReference type="SUPFAM" id="SSF52440">
    <property type="entry name" value="PreATP-grasp domain"/>
    <property type="match status" value="1"/>
</dbReference>
<dbReference type="GO" id="GO:0005829">
    <property type="term" value="C:cytosol"/>
    <property type="evidence" value="ECO:0007669"/>
    <property type="project" value="TreeGrafter"/>
</dbReference>
<evidence type="ECO:0000256" key="2">
    <source>
        <dbReference type="ARBA" id="ARBA00022741"/>
    </source>
</evidence>
<reference evidence="11" key="2">
    <citation type="journal article" date="2022" name="Microbiol. Resour. Announc.">
        <title>Metagenome Sequencing to Explore Phylogenomics of Terrestrial Cyanobacteria.</title>
        <authorList>
            <person name="Ward R.D."/>
            <person name="Stajich J.E."/>
            <person name="Johansen J.R."/>
            <person name="Huntemann M."/>
            <person name="Clum A."/>
            <person name="Foster B."/>
            <person name="Foster B."/>
            <person name="Roux S."/>
            <person name="Palaniappan K."/>
            <person name="Varghese N."/>
            <person name="Mukherjee S."/>
            <person name="Reddy T.B.K."/>
            <person name="Daum C."/>
            <person name="Copeland A."/>
            <person name="Chen I.A."/>
            <person name="Ivanova N.N."/>
            <person name="Kyrpides N.C."/>
            <person name="Shapiro N."/>
            <person name="Eloe-Fadrosh E.A."/>
            <person name="Pietrasiak N."/>
        </authorList>
    </citation>
    <scope>NUCLEOTIDE SEQUENCE</scope>
    <source>
        <strain evidence="11">CPER-KK1</strain>
    </source>
</reference>
<comment type="pathway">
    <text evidence="7 8">Purine metabolism; IMP biosynthesis via de novo pathway; 5-amino-1-(5-phospho-D-ribosyl)imidazole-4-carboxylate from 5-amino-1-(5-phospho-D-ribosyl)imidazole (N5-CAIR route): step 1/2.</text>
</comment>
<dbReference type="Gene3D" id="3.30.470.20">
    <property type="entry name" value="ATP-grasp fold, B domain"/>
    <property type="match status" value="1"/>
</dbReference>
<dbReference type="PANTHER" id="PTHR11609:SF5">
    <property type="entry name" value="PHOSPHORIBOSYLAMINOIMIDAZOLE CARBOXYLASE"/>
    <property type="match status" value="1"/>
</dbReference>
<dbReference type="Pfam" id="PF17769">
    <property type="entry name" value="PurK_C"/>
    <property type="match status" value="1"/>
</dbReference>
<dbReference type="InterPro" id="IPR054350">
    <property type="entry name" value="PurT/PurK_preATP-grasp"/>
</dbReference>
<proteinExistence type="inferred from homology"/>
<dbReference type="GO" id="GO:0004638">
    <property type="term" value="F:phosphoribosylaminoimidazole carboxylase activity"/>
    <property type="evidence" value="ECO:0007669"/>
    <property type="project" value="InterPro"/>
</dbReference>
<dbReference type="GO" id="GO:0006189">
    <property type="term" value="P:'de novo' IMP biosynthetic process"/>
    <property type="evidence" value="ECO:0007669"/>
    <property type="project" value="UniProtKB-UniRule"/>
</dbReference>
<keyword evidence="1 7" id="KW-0436">Ligase</keyword>
<dbReference type="NCBIfam" id="TIGR01161">
    <property type="entry name" value="purK"/>
    <property type="match status" value="1"/>
</dbReference>
<dbReference type="InterPro" id="IPR003135">
    <property type="entry name" value="ATP-grasp_carboxylate-amine"/>
</dbReference>
<dbReference type="Pfam" id="PF22660">
    <property type="entry name" value="RS_preATP-grasp-like"/>
    <property type="match status" value="1"/>
</dbReference>
<comment type="subunit">
    <text evidence="7 8">Homodimer.</text>
</comment>
<keyword evidence="4" id="KW-0210">Decarboxylase</keyword>
<evidence type="ECO:0000256" key="8">
    <source>
        <dbReference type="RuleBase" id="RU361200"/>
    </source>
</evidence>
<evidence type="ECO:0000256" key="9">
    <source>
        <dbReference type="SAM" id="MobiDB-lite"/>
    </source>
</evidence>
<evidence type="ECO:0000259" key="10">
    <source>
        <dbReference type="PROSITE" id="PS50975"/>
    </source>
</evidence>
<dbReference type="InterPro" id="IPR040686">
    <property type="entry name" value="PurK_C"/>
</dbReference>
<gene>
    <name evidence="7 8" type="primary">purK</name>
    <name evidence="11" type="ORF">KME25_17135</name>
</gene>
<dbReference type="SUPFAM" id="SSF51246">
    <property type="entry name" value="Rudiment single hybrid motif"/>
    <property type="match status" value="1"/>
</dbReference>
<comment type="function">
    <text evidence="7">Catalyzes the ATP-dependent conversion of 5-aminoimidazole ribonucleotide (AIR) and HCO(3)(-) to N5-carboxyaminoimidazole ribonucleotide (N5-CAIR).</text>
</comment>